<sequence>MKPIFPWIRQFCRRRFRDLKLVWARRFGIRLRSGWDGINWLCSVLESNDWRGMKDCQRNWTEISWKHMRSLFLSCPSKLMLVYIQPLFLDRGELPSKIEDDDLVDLGYFETI</sequence>
<organism evidence="1 2">
    <name type="scientific">Nephila pilipes</name>
    <name type="common">Giant wood spider</name>
    <name type="synonym">Nephila maculata</name>
    <dbReference type="NCBI Taxonomy" id="299642"/>
    <lineage>
        <taxon>Eukaryota</taxon>
        <taxon>Metazoa</taxon>
        <taxon>Ecdysozoa</taxon>
        <taxon>Arthropoda</taxon>
        <taxon>Chelicerata</taxon>
        <taxon>Arachnida</taxon>
        <taxon>Araneae</taxon>
        <taxon>Araneomorphae</taxon>
        <taxon>Entelegynae</taxon>
        <taxon>Araneoidea</taxon>
        <taxon>Nephilidae</taxon>
        <taxon>Nephila</taxon>
    </lineage>
</organism>
<comment type="caution">
    <text evidence="1">The sequence shown here is derived from an EMBL/GenBank/DDBJ whole genome shotgun (WGS) entry which is preliminary data.</text>
</comment>
<name>A0A8X6Q599_NEPPI</name>
<dbReference type="AlphaFoldDB" id="A0A8X6Q599"/>
<keyword evidence="2" id="KW-1185">Reference proteome</keyword>
<accession>A0A8X6Q599</accession>
<dbReference type="Proteomes" id="UP000887013">
    <property type="component" value="Unassembled WGS sequence"/>
</dbReference>
<dbReference type="OrthoDB" id="6408096at2759"/>
<evidence type="ECO:0000313" key="1">
    <source>
        <dbReference type="EMBL" id="GFT96760.1"/>
    </source>
</evidence>
<proteinExistence type="predicted"/>
<dbReference type="EMBL" id="BMAW01121985">
    <property type="protein sequence ID" value="GFT96760.1"/>
    <property type="molecule type" value="Genomic_DNA"/>
</dbReference>
<gene>
    <name evidence="1" type="ORF">NPIL_40181</name>
</gene>
<reference evidence="1" key="1">
    <citation type="submission" date="2020-08" db="EMBL/GenBank/DDBJ databases">
        <title>Multicomponent nature underlies the extraordinary mechanical properties of spider dragline silk.</title>
        <authorList>
            <person name="Kono N."/>
            <person name="Nakamura H."/>
            <person name="Mori M."/>
            <person name="Yoshida Y."/>
            <person name="Ohtoshi R."/>
            <person name="Malay A.D."/>
            <person name="Moran D.A.P."/>
            <person name="Tomita M."/>
            <person name="Numata K."/>
            <person name="Arakawa K."/>
        </authorList>
    </citation>
    <scope>NUCLEOTIDE SEQUENCE</scope>
</reference>
<protein>
    <submittedName>
        <fullName evidence="1">Uncharacterized protein</fullName>
    </submittedName>
</protein>
<evidence type="ECO:0000313" key="2">
    <source>
        <dbReference type="Proteomes" id="UP000887013"/>
    </source>
</evidence>